<proteinExistence type="predicted"/>
<dbReference type="Proteomes" id="UP000247586">
    <property type="component" value="Chromosome"/>
</dbReference>
<evidence type="ECO:0008006" key="4">
    <source>
        <dbReference type="Google" id="ProtNLM"/>
    </source>
</evidence>
<dbReference type="PANTHER" id="PTHR31027:SF2">
    <property type="entry name" value="LEBERCILIN DOMAIN-CONTAINING PROTEIN"/>
    <property type="match status" value="1"/>
</dbReference>
<reference evidence="3" key="2">
    <citation type="submission" date="2020-03" db="EMBL/GenBank/DDBJ databases">
        <title>Complete Genome Sequences of Extremely Thermoacidophilic, Metal-Mobilizing Type-Strain Members of the Archaeal Family Sulfolobaceae: Acidianus brierleyi DSM-1651T, Acidianus sulfidivorans DSM-18786T, Metallosphaera hakonensis DSM-7519T, and Metallosphaera prunae DSM-10039T.</title>
        <authorList>
            <person name="Counts J.A."/>
            <person name="Kelly R.M."/>
        </authorList>
    </citation>
    <scope>NUCLEOTIDE SEQUENCE [LARGE SCALE GENOMIC DNA]</scope>
    <source>
        <strain evidence="3">HO1-1</strain>
    </source>
</reference>
<dbReference type="GeneID" id="36835678"/>
<dbReference type="KEGG" id="mhk:DFR87_10010"/>
<dbReference type="RefSeq" id="WP_110369459.1">
    <property type="nucleotide sequence ID" value="NZ_CP029287.2"/>
</dbReference>
<evidence type="ECO:0000256" key="1">
    <source>
        <dbReference type="SAM" id="Coils"/>
    </source>
</evidence>
<feature type="coiled-coil region" evidence="1">
    <location>
        <begin position="133"/>
        <end position="279"/>
    </location>
</feature>
<dbReference type="OrthoDB" id="147108at2157"/>
<dbReference type="InterPro" id="IPR055545">
    <property type="entry name" value="DUF7121"/>
</dbReference>
<reference evidence="2 3" key="1">
    <citation type="submission" date="2018-05" db="EMBL/GenBank/DDBJ databases">
        <title>Complete Genome Sequences of Extremely Thermoacidophilic, Metal-Mobilizing Type-Strain Members of the Archaeal Family Sulfolobaceae: Acidianus brierleyi DSM-1651T, Acidianus sulfidivorans DSM-18786T, Metallosphaera hakonensis DSM-7519T, and Metallosphaera prunae DSM-10039T.</title>
        <authorList>
            <person name="Counts J.A."/>
            <person name="Kelly R.M."/>
        </authorList>
    </citation>
    <scope>NUCLEOTIDE SEQUENCE [LARGE SCALE GENOMIC DNA]</scope>
    <source>
        <strain evidence="2 3">HO1-1</strain>
    </source>
</reference>
<dbReference type="AlphaFoldDB" id="A0A2U9IVG8"/>
<evidence type="ECO:0000313" key="2">
    <source>
        <dbReference type="EMBL" id="AWR99962.1"/>
    </source>
</evidence>
<gene>
    <name evidence="2" type="ORF">DFR87_10010</name>
</gene>
<sequence>MSNPPAEATEESIYKKISDVKQEISTLRERKYSSIEEIRKLRQKKTEKIERLKAIRLQLKTIFEEYSARINELKELKQRKEQLFEVIKEMRKEFEELRNLMKKTQGMNPDLLEKRIKSLEWRIQTSSLTLEEEKKLIQRIADMEKRLSEAKKMLKIKEKGNEERAEFLARRIELATIRQKISGLISEITEKRKTLKALREERNKLVKELDELSSQIQNKSKEIDDIQKQIDAKKKELDELTKAKKAMEQGFSISRANVAEVIEKKKKIAEEKLKKGERLSFDEIYALYGDHRGNNEDGDNIH</sequence>
<feature type="coiled-coil region" evidence="1">
    <location>
        <begin position="35"/>
        <end position="107"/>
    </location>
</feature>
<dbReference type="STRING" id="1293036.GCA_001315825_00619"/>
<reference evidence="3" key="3">
    <citation type="submission" date="2020-03" db="EMBL/GenBank/DDBJ databases">
        <title>Sequencing and Assembly of Multiple Reported Metal-Biooxidizing Members of the Extremely Thermoacidophilic Archaeal Family Sulfolobaceae.</title>
        <authorList>
            <person name="Counts J.A."/>
            <person name="Kelly R.M."/>
        </authorList>
    </citation>
    <scope>NUCLEOTIDE SEQUENCE [LARGE SCALE GENOMIC DNA]</scope>
    <source>
        <strain evidence="3">HO1-1</strain>
    </source>
</reference>
<dbReference type="PANTHER" id="PTHR31027">
    <property type="entry name" value="NUCLEAR SEGREGATION PROTEIN BFR1"/>
    <property type="match status" value="1"/>
</dbReference>
<accession>A0A2U9IVG8</accession>
<protein>
    <recommendedName>
        <fullName evidence="4">Archaeal coiled-coil protein</fullName>
    </recommendedName>
</protein>
<dbReference type="Pfam" id="PF23435">
    <property type="entry name" value="DUF7121"/>
    <property type="match status" value="1"/>
</dbReference>
<keyword evidence="1" id="KW-0175">Coiled coil</keyword>
<name>A0A2U9IVG8_9CREN</name>
<evidence type="ECO:0000313" key="3">
    <source>
        <dbReference type="Proteomes" id="UP000247586"/>
    </source>
</evidence>
<dbReference type="EMBL" id="CP029287">
    <property type="protein sequence ID" value="AWR99962.1"/>
    <property type="molecule type" value="Genomic_DNA"/>
</dbReference>
<keyword evidence="3" id="KW-1185">Reference proteome</keyword>
<organism evidence="2 3">
    <name type="scientific">Metallosphaera hakonensis JCM 8857 = DSM 7519</name>
    <dbReference type="NCBI Taxonomy" id="1293036"/>
    <lineage>
        <taxon>Archaea</taxon>
        <taxon>Thermoproteota</taxon>
        <taxon>Thermoprotei</taxon>
        <taxon>Sulfolobales</taxon>
        <taxon>Sulfolobaceae</taxon>
        <taxon>Metallosphaera</taxon>
    </lineage>
</organism>
<dbReference type="InterPro" id="IPR039604">
    <property type="entry name" value="Bfr1"/>
</dbReference>